<dbReference type="PANTHER" id="PTHR30055">
    <property type="entry name" value="HTH-TYPE TRANSCRIPTIONAL REGULATOR RUTR"/>
    <property type="match status" value="1"/>
</dbReference>
<protein>
    <submittedName>
        <fullName evidence="7">TetR/AcrR family transcriptional regulator</fullName>
    </submittedName>
</protein>
<keyword evidence="1" id="KW-0805">Transcription regulation</keyword>
<reference evidence="7 8" key="1">
    <citation type="submission" date="2022-08" db="EMBL/GenBank/DDBJ databases">
        <authorList>
            <person name="Somphong A."/>
            <person name="Phongsopitanun W."/>
        </authorList>
    </citation>
    <scope>NUCLEOTIDE SEQUENCE [LARGE SCALE GENOMIC DNA]</scope>
    <source>
        <strain evidence="7 8">LP11</strain>
    </source>
</reference>
<feature type="region of interest" description="Disordered" evidence="5">
    <location>
        <begin position="204"/>
        <end position="224"/>
    </location>
</feature>
<keyword evidence="8" id="KW-1185">Reference proteome</keyword>
<dbReference type="InterPro" id="IPR023772">
    <property type="entry name" value="DNA-bd_HTH_TetR-type_CS"/>
</dbReference>
<dbReference type="Proteomes" id="UP001205612">
    <property type="component" value="Unassembled WGS sequence"/>
</dbReference>
<dbReference type="RefSeq" id="WP_258783887.1">
    <property type="nucleotide sequence ID" value="NZ_JANUGP010000073.1"/>
</dbReference>
<dbReference type="Pfam" id="PF00440">
    <property type="entry name" value="TetR_N"/>
    <property type="match status" value="1"/>
</dbReference>
<organism evidence="7 8">
    <name type="scientific">Streptomyces pyxinicus</name>
    <dbReference type="NCBI Taxonomy" id="2970331"/>
    <lineage>
        <taxon>Bacteria</taxon>
        <taxon>Bacillati</taxon>
        <taxon>Actinomycetota</taxon>
        <taxon>Actinomycetes</taxon>
        <taxon>Kitasatosporales</taxon>
        <taxon>Streptomycetaceae</taxon>
        <taxon>Streptomyces</taxon>
    </lineage>
</organism>
<dbReference type="SUPFAM" id="SSF48498">
    <property type="entry name" value="Tetracyclin repressor-like, C-terminal domain"/>
    <property type="match status" value="1"/>
</dbReference>
<feature type="domain" description="HTH tetR-type" evidence="6">
    <location>
        <begin position="16"/>
        <end position="76"/>
    </location>
</feature>
<dbReference type="InterPro" id="IPR009057">
    <property type="entry name" value="Homeodomain-like_sf"/>
</dbReference>
<dbReference type="PRINTS" id="PR00455">
    <property type="entry name" value="HTHTETR"/>
</dbReference>
<feature type="DNA-binding region" description="H-T-H motif" evidence="4">
    <location>
        <begin position="39"/>
        <end position="58"/>
    </location>
</feature>
<dbReference type="InterPro" id="IPR001647">
    <property type="entry name" value="HTH_TetR"/>
</dbReference>
<keyword evidence="2 4" id="KW-0238">DNA-binding</keyword>
<evidence type="ECO:0000313" key="7">
    <source>
        <dbReference type="EMBL" id="MCS0606528.1"/>
    </source>
</evidence>
<keyword evidence="3" id="KW-0804">Transcription</keyword>
<evidence type="ECO:0000256" key="2">
    <source>
        <dbReference type="ARBA" id="ARBA00023125"/>
    </source>
</evidence>
<dbReference type="Gene3D" id="1.10.357.10">
    <property type="entry name" value="Tetracycline Repressor, domain 2"/>
    <property type="match status" value="1"/>
</dbReference>
<evidence type="ECO:0000256" key="4">
    <source>
        <dbReference type="PROSITE-ProRule" id="PRU00335"/>
    </source>
</evidence>
<dbReference type="InterPro" id="IPR036271">
    <property type="entry name" value="Tet_transcr_reg_TetR-rel_C_sf"/>
</dbReference>
<sequence length="224" mass="23958">MRRLGGLGMVKQERARRTYEAILDAAAEEFVSLGYARTTLGGVIAHTGLTKGALYGHFSSKEDLAHTLVQHGATVWAGLLTEIECAGLAPLKALRILTVSLAGRLWADVRVRAAFRLASELPGDVLQGGPLLTEVWDFLVAHTRRAQANGEILLRCSPESVAQLLLSLVLGFQHLPVPQRDLPAKGRIEELWIIVATALRAAEPTAPPEPALPADTAQAAGKPS</sequence>
<dbReference type="InterPro" id="IPR050109">
    <property type="entry name" value="HTH-type_TetR-like_transc_reg"/>
</dbReference>
<dbReference type="PROSITE" id="PS01081">
    <property type="entry name" value="HTH_TETR_1"/>
    <property type="match status" value="1"/>
</dbReference>
<accession>A0ABT2BF17</accession>
<evidence type="ECO:0000256" key="5">
    <source>
        <dbReference type="SAM" id="MobiDB-lite"/>
    </source>
</evidence>
<dbReference type="PROSITE" id="PS50977">
    <property type="entry name" value="HTH_TETR_2"/>
    <property type="match status" value="1"/>
</dbReference>
<name>A0ABT2BF17_9ACTN</name>
<gene>
    <name evidence="7" type="ORF">NX794_35785</name>
</gene>
<proteinExistence type="predicted"/>
<evidence type="ECO:0000256" key="1">
    <source>
        <dbReference type="ARBA" id="ARBA00023015"/>
    </source>
</evidence>
<evidence type="ECO:0000256" key="3">
    <source>
        <dbReference type="ARBA" id="ARBA00023163"/>
    </source>
</evidence>
<evidence type="ECO:0000313" key="8">
    <source>
        <dbReference type="Proteomes" id="UP001205612"/>
    </source>
</evidence>
<dbReference type="EMBL" id="JANUGP010000073">
    <property type="protein sequence ID" value="MCS0606528.1"/>
    <property type="molecule type" value="Genomic_DNA"/>
</dbReference>
<evidence type="ECO:0000259" key="6">
    <source>
        <dbReference type="PROSITE" id="PS50977"/>
    </source>
</evidence>
<dbReference type="SUPFAM" id="SSF46689">
    <property type="entry name" value="Homeodomain-like"/>
    <property type="match status" value="1"/>
</dbReference>
<comment type="caution">
    <text evidence="7">The sequence shown here is derived from an EMBL/GenBank/DDBJ whole genome shotgun (WGS) entry which is preliminary data.</text>
</comment>
<dbReference type="PANTHER" id="PTHR30055:SF234">
    <property type="entry name" value="HTH-TYPE TRANSCRIPTIONAL REGULATOR BETI"/>
    <property type="match status" value="1"/>
</dbReference>